<evidence type="ECO:0000313" key="4">
    <source>
        <dbReference type="Proteomes" id="UP000614601"/>
    </source>
</evidence>
<dbReference type="Proteomes" id="UP000783686">
    <property type="component" value="Unassembled WGS sequence"/>
</dbReference>
<dbReference type="Proteomes" id="UP000614601">
    <property type="component" value="Unassembled WGS sequence"/>
</dbReference>
<comment type="caution">
    <text evidence="3">The sequence shown here is derived from an EMBL/GenBank/DDBJ whole genome shotgun (WGS) entry which is preliminary data.</text>
</comment>
<organism evidence="3 4">
    <name type="scientific">Bursaphelenchus okinawaensis</name>
    <dbReference type="NCBI Taxonomy" id="465554"/>
    <lineage>
        <taxon>Eukaryota</taxon>
        <taxon>Metazoa</taxon>
        <taxon>Ecdysozoa</taxon>
        <taxon>Nematoda</taxon>
        <taxon>Chromadorea</taxon>
        <taxon>Rhabditida</taxon>
        <taxon>Tylenchina</taxon>
        <taxon>Tylenchomorpha</taxon>
        <taxon>Aphelenchoidea</taxon>
        <taxon>Aphelenchoididae</taxon>
        <taxon>Bursaphelenchus</taxon>
    </lineage>
</organism>
<keyword evidence="4" id="KW-1185">Reference proteome</keyword>
<gene>
    <name evidence="3" type="ORF">BOKJ2_LOCUS6902</name>
</gene>
<feature type="signal peptide" evidence="2">
    <location>
        <begin position="1"/>
        <end position="18"/>
    </location>
</feature>
<feature type="chain" id="PRO_5036221120" evidence="2">
    <location>
        <begin position="19"/>
        <end position="237"/>
    </location>
</feature>
<protein>
    <submittedName>
        <fullName evidence="3">Uncharacterized protein</fullName>
    </submittedName>
</protein>
<dbReference type="EMBL" id="CAJFDH010000003">
    <property type="protein sequence ID" value="CAD5217067.1"/>
    <property type="molecule type" value="Genomic_DNA"/>
</dbReference>
<accession>A0A811KPS7</accession>
<evidence type="ECO:0000313" key="3">
    <source>
        <dbReference type="EMBL" id="CAD5217067.1"/>
    </source>
</evidence>
<proteinExistence type="predicted"/>
<keyword evidence="2" id="KW-0732">Signal</keyword>
<name>A0A811KPS7_9BILA</name>
<dbReference type="AlphaFoldDB" id="A0A811KPS7"/>
<evidence type="ECO:0000256" key="1">
    <source>
        <dbReference type="SAM" id="MobiDB-lite"/>
    </source>
</evidence>
<feature type="compositionally biased region" description="Basic and acidic residues" evidence="1">
    <location>
        <begin position="81"/>
        <end position="96"/>
    </location>
</feature>
<sequence length="237" mass="27411">MKLLWVLVFLVGATAVAARRHARGLLPRQDRHTRMSEARRKARDDKTKYSGLFDDKLVADDAPDDDDESDPLRFGRRLQRERRPDRIGRNRHRPNDGTKYSGLFDHKLVADDAPDDDESDPLRFGKKLQSRYSRRRHHKIMFNDAPEDDEGPDPIRFDRSLKSGRRRHRIGIRHHRAMADDVPDDDENIAVVTVIIASWLMMFQMTMKVIHSDSVEDVSRSIVRLPTVVETTKAAIA</sequence>
<dbReference type="EMBL" id="CAJFCW020000003">
    <property type="protein sequence ID" value="CAG9107045.1"/>
    <property type="molecule type" value="Genomic_DNA"/>
</dbReference>
<reference evidence="3" key="1">
    <citation type="submission" date="2020-09" db="EMBL/GenBank/DDBJ databases">
        <authorList>
            <person name="Kikuchi T."/>
        </authorList>
    </citation>
    <scope>NUCLEOTIDE SEQUENCE</scope>
    <source>
        <strain evidence="3">SH1</strain>
    </source>
</reference>
<feature type="compositionally biased region" description="Basic and acidic residues" evidence="1">
    <location>
        <begin position="28"/>
        <end position="46"/>
    </location>
</feature>
<feature type="region of interest" description="Disordered" evidence="1">
    <location>
        <begin position="27"/>
        <end position="46"/>
    </location>
</feature>
<feature type="region of interest" description="Disordered" evidence="1">
    <location>
        <begin position="55"/>
        <end position="103"/>
    </location>
</feature>
<evidence type="ECO:0000256" key="2">
    <source>
        <dbReference type="SAM" id="SignalP"/>
    </source>
</evidence>